<evidence type="ECO:0000313" key="7">
    <source>
        <dbReference type="Proteomes" id="UP000503840"/>
    </source>
</evidence>
<name>A0A7J0BDA1_9BACT</name>
<dbReference type="Pfam" id="PF03480">
    <property type="entry name" value="DctP"/>
    <property type="match status" value="1"/>
</dbReference>
<evidence type="ECO:0000256" key="1">
    <source>
        <dbReference type="ARBA" id="ARBA00004196"/>
    </source>
</evidence>
<comment type="similarity">
    <text evidence="2">Belongs to the bacterial solute-binding protein 7 family.</text>
</comment>
<evidence type="ECO:0000256" key="4">
    <source>
        <dbReference type="ARBA" id="ARBA00022729"/>
    </source>
</evidence>
<dbReference type="InterPro" id="IPR038404">
    <property type="entry name" value="TRAP_DctP_sf"/>
</dbReference>
<evidence type="ECO:0000256" key="5">
    <source>
        <dbReference type="SAM" id="SignalP"/>
    </source>
</evidence>
<dbReference type="AlphaFoldDB" id="A0A7J0BDA1"/>
<dbReference type="PIRSF" id="PIRSF006470">
    <property type="entry name" value="DctB"/>
    <property type="match status" value="1"/>
</dbReference>
<dbReference type="InterPro" id="IPR018389">
    <property type="entry name" value="DctP_fam"/>
</dbReference>
<evidence type="ECO:0000313" key="6">
    <source>
        <dbReference type="EMBL" id="GFM31637.1"/>
    </source>
</evidence>
<keyword evidence="4 5" id="KW-0732">Signal</keyword>
<protein>
    <submittedName>
        <fullName evidence="6">C4-dicarboxylate ABC transporter</fullName>
    </submittedName>
</protein>
<keyword evidence="7" id="KW-1185">Reference proteome</keyword>
<dbReference type="Gene3D" id="3.40.190.170">
    <property type="entry name" value="Bacterial extracellular solute-binding protein, family 7"/>
    <property type="match status" value="1"/>
</dbReference>
<evidence type="ECO:0000256" key="2">
    <source>
        <dbReference type="ARBA" id="ARBA00009023"/>
    </source>
</evidence>
<dbReference type="GO" id="GO:0030288">
    <property type="term" value="C:outer membrane-bounded periplasmic space"/>
    <property type="evidence" value="ECO:0007669"/>
    <property type="project" value="InterPro"/>
</dbReference>
<dbReference type="RefSeq" id="WP_174403354.1">
    <property type="nucleotide sequence ID" value="NZ_BLVO01000001.1"/>
</dbReference>
<dbReference type="InterPro" id="IPR004682">
    <property type="entry name" value="TRAP_DctP"/>
</dbReference>
<dbReference type="EMBL" id="BLVO01000001">
    <property type="protein sequence ID" value="GFM31637.1"/>
    <property type="molecule type" value="Genomic_DNA"/>
</dbReference>
<dbReference type="PANTHER" id="PTHR33376">
    <property type="match status" value="1"/>
</dbReference>
<organism evidence="6 7">
    <name type="scientific">Desulfovibrio subterraneus</name>
    <dbReference type="NCBI Taxonomy" id="2718620"/>
    <lineage>
        <taxon>Bacteria</taxon>
        <taxon>Pseudomonadati</taxon>
        <taxon>Thermodesulfobacteriota</taxon>
        <taxon>Desulfovibrionia</taxon>
        <taxon>Desulfovibrionales</taxon>
        <taxon>Desulfovibrionaceae</taxon>
        <taxon>Desulfovibrio</taxon>
    </lineage>
</organism>
<accession>A0A7J0BDA1</accession>
<reference evidence="6 7" key="1">
    <citation type="submission" date="2020-05" db="EMBL/GenBank/DDBJ databases">
        <title>Draft genome sequence of Desulfovibrio sp. strain HN2T.</title>
        <authorList>
            <person name="Ueno A."/>
            <person name="Tamazawa S."/>
            <person name="Tamamura S."/>
            <person name="Murakami T."/>
            <person name="Kiyama T."/>
            <person name="Inomata H."/>
            <person name="Amano Y."/>
            <person name="Miyakawa K."/>
            <person name="Tamaki H."/>
            <person name="Naganuma T."/>
            <person name="Kaneko K."/>
        </authorList>
    </citation>
    <scope>NUCLEOTIDE SEQUENCE [LARGE SCALE GENOMIC DNA]</scope>
    <source>
        <strain evidence="6 7">HN2</strain>
    </source>
</reference>
<comment type="subcellular location">
    <subcellularLocation>
        <location evidence="1">Cell envelope</location>
    </subcellularLocation>
</comment>
<dbReference type="Proteomes" id="UP000503840">
    <property type="component" value="Unassembled WGS sequence"/>
</dbReference>
<feature type="chain" id="PRO_5029873333" evidence="5">
    <location>
        <begin position="24"/>
        <end position="358"/>
    </location>
</feature>
<evidence type="ECO:0000256" key="3">
    <source>
        <dbReference type="ARBA" id="ARBA00022448"/>
    </source>
</evidence>
<proteinExistence type="inferred from homology"/>
<dbReference type="NCBIfam" id="NF037995">
    <property type="entry name" value="TRAP_S1"/>
    <property type="match status" value="1"/>
</dbReference>
<dbReference type="GO" id="GO:0055085">
    <property type="term" value="P:transmembrane transport"/>
    <property type="evidence" value="ECO:0007669"/>
    <property type="project" value="InterPro"/>
</dbReference>
<keyword evidence="3" id="KW-0813">Transport</keyword>
<gene>
    <name evidence="6" type="ORF">DSM101010T_00020</name>
</gene>
<sequence>MKKVLHVAIALLVLALSSMPAAAGYKEEYKLSVVPGATSGWGLSATYFADLVAKKTDGRIVIKPYFSSQLLAGKQTSEFLMVRNGAIDFALASTINWSPQIKELNLPALPFMLAMEPDRYKALDAIEAGKAGKMMIEAIEKKGVKIIGWGENGFRELTNSKRAVATPADLKDLKIRVVGSPIFIDAFKELGANPVNMNWAEATTGFQQGVVDGQENPVNGICIPVKIWNYHTYLTNWHYLIDPLLLGVNPKVWASFSPEDQKILLESAAEATLYSKAIARIGMDNGESLAYLKSINMVPEIADPFGFLTGNGMTVIQLTPEQTKAFYDATAPVRERWVPQIGEDLVKAAEADMASVRQ</sequence>
<comment type="caution">
    <text evidence="6">The sequence shown here is derived from an EMBL/GenBank/DDBJ whole genome shotgun (WGS) entry which is preliminary data.</text>
</comment>
<dbReference type="PANTHER" id="PTHR33376:SF4">
    <property type="entry name" value="SIALIC ACID-BINDING PERIPLASMIC PROTEIN SIAP"/>
    <property type="match status" value="1"/>
</dbReference>
<feature type="signal peptide" evidence="5">
    <location>
        <begin position="1"/>
        <end position="23"/>
    </location>
</feature>